<evidence type="ECO:0000313" key="2">
    <source>
        <dbReference type="Proteomes" id="UP001180536"/>
    </source>
</evidence>
<gene>
    <name evidence="1" type="ORF">J2X16_000501</name>
</gene>
<name>A0ABU1Z3J5_9BURK</name>
<evidence type="ECO:0000313" key="1">
    <source>
        <dbReference type="EMBL" id="MDR7295180.1"/>
    </source>
</evidence>
<dbReference type="PANTHER" id="PTHR43019:SF23">
    <property type="entry name" value="PROTEASE DO-LIKE 5, CHLOROPLASTIC"/>
    <property type="match status" value="1"/>
</dbReference>
<protein>
    <submittedName>
        <fullName evidence="1">S1-C subfamily serine protease</fullName>
    </submittedName>
</protein>
<dbReference type="GO" id="GO:0006508">
    <property type="term" value="P:proteolysis"/>
    <property type="evidence" value="ECO:0007669"/>
    <property type="project" value="UniProtKB-KW"/>
</dbReference>
<dbReference type="Gene3D" id="2.40.10.10">
    <property type="entry name" value="Trypsin-like serine proteases"/>
    <property type="match status" value="2"/>
</dbReference>
<dbReference type="GO" id="GO:0008233">
    <property type="term" value="F:peptidase activity"/>
    <property type="evidence" value="ECO:0007669"/>
    <property type="project" value="UniProtKB-KW"/>
</dbReference>
<keyword evidence="1" id="KW-0378">Hydrolase</keyword>
<dbReference type="Proteomes" id="UP001180536">
    <property type="component" value="Unassembled WGS sequence"/>
</dbReference>
<dbReference type="PANTHER" id="PTHR43019">
    <property type="entry name" value="SERINE ENDOPROTEASE DEGS"/>
    <property type="match status" value="1"/>
</dbReference>
<reference evidence="1 2" key="1">
    <citation type="submission" date="2023-07" db="EMBL/GenBank/DDBJ databases">
        <title>Sorghum-associated microbial communities from plants grown in Nebraska, USA.</title>
        <authorList>
            <person name="Schachtman D."/>
        </authorList>
    </citation>
    <scope>NUCLEOTIDE SEQUENCE [LARGE SCALE GENOMIC DNA]</scope>
    <source>
        <strain evidence="1 2">BE310</strain>
    </source>
</reference>
<proteinExistence type="predicted"/>
<keyword evidence="2" id="KW-1185">Reference proteome</keyword>
<keyword evidence="1" id="KW-0645">Protease</keyword>
<dbReference type="Pfam" id="PF13365">
    <property type="entry name" value="Trypsin_2"/>
    <property type="match status" value="1"/>
</dbReference>
<accession>A0ABU1Z3J5</accession>
<dbReference type="InterPro" id="IPR043504">
    <property type="entry name" value="Peptidase_S1_PA_chymotrypsin"/>
</dbReference>
<comment type="caution">
    <text evidence="1">The sequence shown here is derived from an EMBL/GenBank/DDBJ whole genome shotgun (WGS) entry which is preliminary data.</text>
</comment>
<dbReference type="EMBL" id="JAVDXQ010000001">
    <property type="protein sequence ID" value="MDR7295180.1"/>
    <property type="molecule type" value="Genomic_DNA"/>
</dbReference>
<organism evidence="1 2">
    <name type="scientific">Pelomonas aquatica</name>
    <dbReference type="NCBI Taxonomy" id="431058"/>
    <lineage>
        <taxon>Bacteria</taxon>
        <taxon>Pseudomonadati</taxon>
        <taxon>Pseudomonadota</taxon>
        <taxon>Betaproteobacteria</taxon>
        <taxon>Burkholderiales</taxon>
        <taxon>Sphaerotilaceae</taxon>
        <taxon>Roseateles</taxon>
    </lineage>
</organism>
<dbReference type="InterPro" id="IPR009003">
    <property type="entry name" value="Peptidase_S1_PA"/>
</dbReference>
<sequence length="260" mass="27424">MNRRWVGIFVVAIAAWGPVVADPLPDLIAKAKPSVVLVGSYGLLDSPRFGFRGTGFVVGDGRTVVTNAHVLPPEITGRVDRRLAVQVWSPQSQWQMREARLLVSNPFRDLALLHIDGPPLPPLALARDEPREGLAIALMGFPLGGALGFTHVTHKGIIAARTGIAVAANNYQGLNERSVRQLREGAFEVLQLDANAYPGNSGGPVFSIDDGVVVGVVNMVVVKGTKEAALGAASGISYAIPAHEIKALLDKLPVLPASGS</sequence>
<dbReference type="SUPFAM" id="SSF50494">
    <property type="entry name" value="Trypsin-like serine proteases"/>
    <property type="match status" value="1"/>
</dbReference>
<dbReference type="RefSeq" id="WP_056876900.1">
    <property type="nucleotide sequence ID" value="NZ_JAVDXQ010000001.1"/>
</dbReference>